<evidence type="ECO:0000256" key="1">
    <source>
        <dbReference type="SAM" id="MobiDB-lite"/>
    </source>
</evidence>
<feature type="transmembrane region" description="Helical" evidence="2">
    <location>
        <begin position="76"/>
        <end position="97"/>
    </location>
</feature>
<keyword evidence="2" id="KW-1133">Transmembrane helix</keyword>
<accession>A0AB39V7U7</accession>
<protein>
    <submittedName>
        <fullName evidence="3">Uncharacterized protein</fullName>
    </submittedName>
</protein>
<dbReference type="AlphaFoldDB" id="A0AB39V7U7"/>
<dbReference type="KEGG" id="lmes:AB8B23_07370"/>
<organism evidence="3">
    <name type="scientific">Leptotrichia mesophila</name>
    <dbReference type="NCBI Taxonomy" id="3239303"/>
    <lineage>
        <taxon>Bacteria</taxon>
        <taxon>Fusobacteriati</taxon>
        <taxon>Fusobacteriota</taxon>
        <taxon>Fusobacteriia</taxon>
        <taxon>Fusobacteriales</taxon>
        <taxon>Leptotrichiaceae</taxon>
        <taxon>Leptotrichia</taxon>
    </lineage>
</organism>
<sequence length="290" mass="33006">MDNKKFNEQSKEELEKEIQELKRQKEIRELQKQKEELEKTMFGSIGGSTDEKHEEVKEKNEVNEKEEIKSFSNKKIMILSGIAALFIVIIGSGIFYINAQNKKKKESAKKSAVSTILQSQNMASITTSQTNTAGGSGKEAAENTLKEVIDILQKGDYSSITTDKNELDSMNLFKEAYKKINYKINNATETQGKVVLNVTMKYPDLSEIKTLVNKKAADNAQQLKGKSEEAIEQQTMKWMKELIDQKLNDSNLKYSEKTFDLTYTNVNGEWTQSDEANSDFNKVMTFNLDM</sequence>
<feature type="compositionally biased region" description="Basic and acidic residues" evidence="1">
    <location>
        <begin position="49"/>
        <end position="61"/>
    </location>
</feature>
<name>A0AB39V7U7_9FUSO</name>
<keyword evidence="2" id="KW-0472">Membrane</keyword>
<reference evidence="3" key="1">
    <citation type="submission" date="2024-07" db="EMBL/GenBank/DDBJ databases">
        <authorList>
            <person name="Li X.-J."/>
            <person name="Wang X."/>
        </authorList>
    </citation>
    <scope>NUCLEOTIDE SEQUENCE</scope>
    <source>
        <strain evidence="3">HSP-342</strain>
    </source>
</reference>
<feature type="region of interest" description="Disordered" evidence="1">
    <location>
        <begin position="38"/>
        <end position="61"/>
    </location>
</feature>
<evidence type="ECO:0000256" key="2">
    <source>
        <dbReference type="SAM" id="Phobius"/>
    </source>
</evidence>
<dbReference type="EMBL" id="CP165646">
    <property type="protein sequence ID" value="XDU63757.1"/>
    <property type="molecule type" value="Genomic_DNA"/>
</dbReference>
<evidence type="ECO:0000313" key="3">
    <source>
        <dbReference type="EMBL" id="XDU63757.1"/>
    </source>
</evidence>
<gene>
    <name evidence="3" type="ORF">AB8B23_07370</name>
</gene>
<dbReference type="RefSeq" id="WP_369712207.1">
    <property type="nucleotide sequence ID" value="NZ_CP165646.1"/>
</dbReference>
<keyword evidence="2" id="KW-0812">Transmembrane</keyword>
<proteinExistence type="predicted"/>